<sequence>MASNLRSRPSGSTCKFWPIAIACCAAMLMTACSHSSTPATPHTVTRVDDMIVGIDEVRQIAKTDDLRPRAKADTHKPAPSDANAPAPCRVVGHNELTFGNNWTEFRSAGYHGVTDDIQPGGNAMVNGVTQAVARYANPDAAQGVLRQLESSLQACVALHDPGYAFTLDKPDPSTLRLSADQWSHLYRTKSAMILSVGVVGLEASDQIANSVLQIITDRVG</sequence>
<gene>
    <name evidence="4" type="ORF">MJO58_06680</name>
</gene>
<evidence type="ECO:0000313" key="4">
    <source>
        <dbReference type="EMBL" id="ULP43650.1"/>
    </source>
</evidence>
<keyword evidence="5" id="KW-1185">Reference proteome</keyword>
<feature type="domain" description="PknH-like extracellular" evidence="3">
    <location>
        <begin position="44"/>
        <end position="218"/>
    </location>
</feature>
<dbReference type="EMBL" id="CP092423">
    <property type="protein sequence ID" value="ULP43650.1"/>
    <property type="molecule type" value="Genomic_DNA"/>
</dbReference>
<evidence type="ECO:0000313" key="5">
    <source>
        <dbReference type="Proteomes" id="UP001055171"/>
    </source>
</evidence>
<dbReference type="Pfam" id="PF14032">
    <property type="entry name" value="PknH_C"/>
    <property type="match status" value="1"/>
</dbReference>
<dbReference type="Proteomes" id="UP001055171">
    <property type="component" value="Chromosome"/>
</dbReference>
<feature type="chain" id="PRO_5046014303" evidence="2">
    <location>
        <begin position="36"/>
        <end position="220"/>
    </location>
</feature>
<dbReference type="RefSeq" id="WP_239722364.1">
    <property type="nucleotide sequence ID" value="NZ_CP092423.2"/>
</dbReference>
<feature type="compositionally biased region" description="Basic and acidic residues" evidence="1">
    <location>
        <begin position="64"/>
        <end position="78"/>
    </location>
</feature>
<reference evidence="4" key="1">
    <citation type="submission" date="2022-08" db="EMBL/GenBank/DDBJ databases">
        <title>Complete genome sequence of 14 non-tuberculosis mycobacteria type-strains.</title>
        <authorList>
            <person name="Igarashi Y."/>
            <person name="Osugi A."/>
            <person name="Mitarai S."/>
        </authorList>
    </citation>
    <scope>NUCLEOTIDE SEQUENCE</scope>
    <source>
        <strain evidence="4">ATCC 51985</strain>
    </source>
</reference>
<dbReference type="PROSITE" id="PS51257">
    <property type="entry name" value="PROKAR_LIPOPROTEIN"/>
    <property type="match status" value="1"/>
</dbReference>
<protein>
    <submittedName>
        <fullName evidence="4">Sensor domain-containing protein</fullName>
    </submittedName>
</protein>
<evidence type="ECO:0000256" key="1">
    <source>
        <dbReference type="SAM" id="MobiDB-lite"/>
    </source>
</evidence>
<dbReference type="InterPro" id="IPR038232">
    <property type="entry name" value="PknH-like_Extracell_sf"/>
</dbReference>
<keyword evidence="2" id="KW-0732">Signal</keyword>
<accession>A0ABY3V325</accession>
<evidence type="ECO:0000259" key="3">
    <source>
        <dbReference type="Pfam" id="PF14032"/>
    </source>
</evidence>
<dbReference type="InterPro" id="IPR026954">
    <property type="entry name" value="PknH-like_Extracell"/>
</dbReference>
<name>A0ABY3V325_MYCLN</name>
<evidence type="ECO:0000256" key="2">
    <source>
        <dbReference type="SAM" id="SignalP"/>
    </source>
</evidence>
<feature type="signal peptide" evidence="2">
    <location>
        <begin position="1"/>
        <end position="35"/>
    </location>
</feature>
<feature type="region of interest" description="Disordered" evidence="1">
    <location>
        <begin position="64"/>
        <end position="86"/>
    </location>
</feature>
<organism evidence="4 5">
    <name type="scientific">Mycobacterium lentiflavum</name>
    <dbReference type="NCBI Taxonomy" id="141349"/>
    <lineage>
        <taxon>Bacteria</taxon>
        <taxon>Bacillati</taxon>
        <taxon>Actinomycetota</taxon>
        <taxon>Actinomycetes</taxon>
        <taxon>Mycobacteriales</taxon>
        <taxon>Mycobacteriaceae</taxon>
        <taxon>Mycobacterium</taxon>
        <taxon>Mycobacterium simiae complex</taxon>
    </lineage>
</organism>
<dbReference type="Gene3D" id="3.40.1000.70">
    <property type="entry name" value="PknH-like extracellular domain"/>
    <property type="match status" value="1"/>
</dbReference>
<proteinExistence type="predicted"/>